<evidence type="ECO:0000313" key="1">
    <source>
        <dbReference type="EMBL" id="MPN11578.1"/>
    </source>
</evidence>
<protein>
    <submittedName>
        <fullName evidence="1">Uncharacterized protein</fullName>
    </submittedName>
</protein>
<dbReference type="AlphaFoldDB" id="A0A645FB35"/>
<organism evidence="1">
    <name type="scientific">bioreactor metagenome</name>
    <dbReference type="NCBI Taxonomy" id="1076179"/>
    <lineage>
        <taxon>unclassified sequences</taxon>
        <taxon>metagenomes</taxon>
        <taxon>ecological metagenomes</taxon>
    </lineage>
</organism>
<reference evidence="1" key="1">
    <citation type="submission" date="2019-08" db="EMBL/GenBank/DDBJ databases">
        <authorList>
            <person name="Kucharzyk K."/>
            <person name="Murdoch R.W."/>
            <person name="Higgins S."/>
            <person name="Loffler F."/>
        </authorList>
    </citation>
    <scope>NUCLEOTIDE SEQUENCE</scope>
</reference>
<accession>A0A645FB35</accession>
<gene>
    <name evidence="1" type="ORF">SDC9_158881</name>
</gene>
<proteinExistence type="predicted"/>
<dbReference type="EMBL" id="VSSQ01057804">
    <property type="protein sequence ID" value="MPN11578.1"/>
    <property type="molecule type" value="Genomic_DNA"/>
</dbReference>
<comment type="caution">
    <text evidence="1">The sequence shown here is derived from an EMBL/GenBank/DDBJ whole genome shotgun (WGS) entry which is preliminary data.</text>
</comment>
<sequence length="186" mass="19842">MAQASAHERVVHQQQAFLQRHADVIDELHRRGARAAFGTVHHDEVGRDVGLQHGLDDGEPLPRMAHAELEAGGLAAGFLAQPGDELHHLDRCLERAVRGGADAVHTHGHAARGGDLGRDLGAQQHAAMARLGALAELQLNHLDLRIGGIGDELFFAERAVVVAAAEVARCHFPDQIAAMHAVVLAD</sequence>
<name>A0A645FB35_9ZZZZ</name>